<dbReference type="Gene3D" id="3.10.20.740">
    <property type="match status" value="1"/>
</dbReference>
<dbReference type="SUPFAM" id="SSF54292">
    <property type="entry name" value="2Fe-2S ferredoxin-like"/>
    <property type="match status" value="1"/>
</dbReference>
<dbReference type="Pfam" id="PF02906">
    <property type="entry name" value="Fe_hyd_lg_C"/>
    <property type="match status" value="1"/>
</dbReference>
<dbReference type="SMART" id="SM00902">
    <property type="entry name" value="Fe_hyd_SSU"/>
    <property type="match status" value="1"/>
</dbReference>
<dbReference type="InterPro" id="IPR004108">
    <property type="entry name" value="Fe_hydrogenase_lsu_C"/>
</dbReference>
<keyword evidence="1" id="KW-0004">4Fe-4S</keyword>
<evidence type="ECO:0000313" key="9">
    <source>
        <dbReference type="EMBL" id="CDL65420.1"/>
    </source>
</evidence>
<evidence type="ECO:0000256" key="2">
    <source>
        <dbReference type="ARBA" id="ARBA00022723"/>
    </source>
</evidence>
<name>A0A0A8KWZ5_9ZZZZ</name>
<dbReference type="InterPro" id="IPR017900">
    <property type="entry name" value="4Fe4S_Fe_S_CS"/>
</dbReference>
<dbReference type="PROSITE" id="PS51839">
    <property type="entry name" value="4FE4S_HC3"/>
    <property type="match status" value="1"/>
</dbReference>
<evidence type="ECO:0000259" key="7">
    <source>
        <dbReference type="PROSITE" id="PS51379"/>
    </source>
</evidence>
<evidence type="ECO:0000259" key="6">
    <source>
        <dbReference type="PROSITE" id="PS51085"/>
    </source>
</evidence>
<dbReference type="Gene3D" id="3.30.70.20">
    <property type="match status" value="1"/>
</dbReference>
<dbReference type="Pfam" id="PF10588">
    <property type="entry name" value="NADH-G_4Fe-4S_3"/>
    <property type="match status" value="1"/>
</dbReference>
<dbReference type="PROSITE" id="PS51085">
    <property type="entry name" value="2FE2S_FER_2"/>
    <property type="match status" value="1"/>
</dbReference>
<dbReference type="Pfam" id="PF02256">
    <property type="entry name" value="Fe_hyd_SSU"/>
    <property type="match status" value="1"/>
</dbReference>
<dbReference type="AlphaFoldDB" id="A0A0A8KWZ5"/>
<dbReference type="InterPro" id="IPR009016">
    <property type="entry name" value="Fe_hydrogenase"/>
</dbReference>
<dbReference type="InterPro" id="IPR001041">
    <property type="entry name" value="2Fe-2S_ferredoxin-type"/>
</dbReference>
<feature type="domain" description="2Fe-2S ferredoxin-type" evidence="6">
    <location>
        <begin position="3"/>
        <end position="81"/>
    </location>
</feature>
<evidence type="ECO:0000256" key="3">
    <source>
        <dbReference type="ARBA" id="ARBA00022737"/>
    </source>
</evidence>
<dbReference type="SUPFAM" id="SSF53920">
    <property type="entry name" value="Fe-only hydrogenase"/>
    <property type="match status" value="1"/>
</dbReference>
<geneLocation type="plasmid" evidence="9">
    <name>fosmid 7D</name>
</geneLocation>
<dbReference type="PROSITE" id="PS51379">
    <property type="entry name" value="4FE4S_FER_2"/>
    <property type="match status" value="2"/>
</dbReference>
<dbReference type="FunFam" id="3.30.70.20:FF:000035">
    <property type="entry name" value="Iron hydrogenase 1"/>
    <property type="match status" value="1"/>
</dbReference>
<evidence type="ECO:0000256" key="4">
    <source>
        <dbReference type="ARBA" id="ARBA00023004"/>
    </source>
</evidence>
<dbReference type="PANTHER" id="PTHR11615">
    <property type="entry name" value="NITRATE, FORMATE, IRON DEHYDROGENASE"/>
    <property type="match status" value="1"/>
</dbReference>
<keyword evidence="9" id="KW-0560">Oxidoreductase</keyword>
<dbReference type="SUPFAM" id="SSF54862">
    <property type="entry name" value="4Fe-4S ferredoxins"/>
    <property type="match status" value="1"/>
</dbReference>
<dbReference type="GO" id="GO:0051539">
    <property type="term" value="F:4 iron, 4 sulfur cluster binding"/>
    <property type="evidence" value="ECO:0007669"/>
    <property type="project" value="UniProtKB-KW"/>
</dbReference>
<dbReference type="EMBL" id="HG796240">
    <property type="protein sequence ID" value="CDL65420.1"/>
    <property type="molecule type" value="Genomic_DNA"/>
</dbReference>
<dbReference type="Pfam" id="PF13510">
    <property type="entry name" value="Fer2_4"/>
    <property type="match status" value="1"/>
</dbReference>
<evidence type="ECO:0000259" key="8">
    <source>
        <dbReference type="PROSITE" id="PS51839"/>
    </source>
</evidence>
<dbReference type="Gene3D" id="3.40.50.1780">
    <property type="match status" value="1"/>
</dbReference>
<dbReference type="CDD" id="cd00207">
    <property type="entry name" value="fer2"/>
    <property type="match status" value="1"/>
</dbReference>
<proteinExistence type="predicted"/>
<organism evidence="9">
    <name type="scientific">wastewater metagenome</name>
    <dbReference type="NCBI Taxonomy" id="527639"/>
    <lineage>
        <taxon>unclassified sequences</taxon>
        <taxon>metagenomes</taxon>
        <taxon>ecological metagenomes</taxon>
    </lineage>
</organism>
<feature type="domain" description="4Fe-4S ferredoxin-type" evidence="7">
    <location>
        <begin position="183"/>
        <end position="212"/>
    </location>
</feature>
<dbReference type="InterPro" id="IPR036991">
    <property type="entry name" value="Fe_hydrogenase_ssu_sf"/>
</dbReference>
<dbReference type="EC" id="1.12.7.2" evidence="9"/>
<dbReference type="InterPro" id="IPR050340">
    <property type="entry name" value="Cytosolic_Fe-S_CAF"/>
</dbReference>
<dbReference type="Gene3D" id="3.40.950.10">
    <property type="entry name" value="Fe-only Hydrogenase (Larger Subunit), Chain L, domain 3"/>
    <property type="match status" value="1"/>
</dbReference>
<dbReference type="InterPro" id="IPR019574">
    <property type="entry name" value="NADH_UbQ_OxRdtase_Gsu_4Fe4S-bd"/>
</dbReference>
<accession>A0A0A8KWZ5</accession>
<keyword evidence="5" id="KW-0411">Iron-sulfur</keyword>
<dbReference type="Pfam" id="PF12838">
    <property type="entry name" value="Fer4_7"/>
    <property type="match status" value="1"/>
</dbReference>
<dbReference type="Gene3D" id="4.10.260.20">
    <property type="entry name" value="Iron hydrogenase, small subunit"/>
    <property type="match status" value="1"/>
</dbReference>
<keyword evidence="9" id="KW-0614">Plasmid</keyword>
<dbReference type="SMART" id="SM00929">
    <property type="entry name" value="NADH-G_4Fe-4S_3"/>
    <property type="match status" value="1"/>
</dbReference>
<feature type="domain" description="4Fe-4S His(Cys)3-ligated-type" evidence="8">
    <location>
        <begin position="81"/>
        <end position="120"/>
    </location>
</feature>
<reference evidence="9" key="1">
    <citation type="journal article" date="2015" name="Res. Microbiol.">
        <title>New FeFe-hydrogenase genes identified in a metagenomic fosmid library from a municipal wastewater treatment plant as revealed by high-throughput sequencing.</title>
        <authorList>
            <person name="Tomazetto G."/>
            <person name="Wibberg D."/>
            <person name="Schluter A."/>
            <person name="Oliveira V.M."/>
        </authorList>
    </citation>
    <scope>NUCLEOTIDE SEQUENCE</scope>
    <source>
        <plasmid evidence="9">fosmid 7D</plasmid>
    </source>
</reference>
<dbReference type="InterPro" id="IPR003149">
    <property type="entry name" value="Fe_hydrogenase_ssu"/>
</dbReference>
<dbReference type="InterPro" id="IPR017896">
    <property type="entry name" value="4Fe4S_Fe-S-bd"/>
</dbReference>
<keyword evidence="2" id="KW-0479">Metal-binding</keyword>
<protein>
    <submittedName>
        <fullName evidence="9">Hydrogenase, Fe-only</fullName>
        <ecNumber evidence="9">1.12.7.2</ecNumber>
    </submittedName>
</protein>
<dbReference type="PROSITE" id="PS00198">
    <property type="entry name" value="4FE4S_FER_1"/>
    <property type="match status" value="1"/>
</dbReference>
<evidence type="ECO:0000256" key="5">
    <source>
        <dbReference type="ARBA" id="ARBA00023014"/>
    </source>
</evidence>
<keyword evidence="4" id="KW-0408">Iron</keyword>
<dbReference type="InterPro" id="IPR036010">
    <property type="entry name" value="2Fe-2S_ferredoxin-like_sf"/>
</dbReference>
<dbReference type="InterPro" id="IPR013352">
    <property type="entry name" value="Fe_hydrogenase_subset"/>
</dbReference>
<keyword evidence="3" id="KW-0677">Repeat</keyword>
<sequence length="598" mass="64229">METNITITVDGQEISVDPKSTLLEACAAAGARIPTLCYLKDISANASCGICVVEVEGAKSLVRSCVQNPTPGMKIHTASARVLRARKTSLELLLANHPTDCLSCIRSGTCELRKLAESLNVRSDHYPKLKAFGPPDTTSEGLVRDDSKCILCGRCVAVCSETQTVNAIAFSGRGARTRVTTFMDKGLANSPCVQCGQCSVVCPTAAIAEKDQSQEVFAAIGDPNLAVVVQTAPAIRASLGEALGMAPGTLVTGKMVAALRRLGFSKVFDTQFAADLTIMEEGTELIQRLQNNGVLPMVTSCSPGWINFIETFYPPLLGHLSTCKSPQQMFGAVAKTYYAKVANIAPEKMRVVSIMPCTAKKGEAKRPEMTAANRWWTEQQHLEAQALKAPNAGYQEAYHDVDWALTTRELARMIRLAGIDIAALPDEAFDNPLGESTGAATIFGTTGGVMEAALRTVYEILEGKPLENLGFSPVRGLSGIKSAEVSVGGKTLHVAVAHTLKNARILLDEIVAGTSPYQFIEVMSCPGGCIGGGGQPVLPDLERKLARNASLYKEDLRLPVRKSHENHDVQRLYTDFLGNPGSHVAHELLHTTYKERPF</sequence>
<dbReference type="GO" id="GO:0008901">
    <property type="term" value="F:ferredoxin hydrogenase activity"/>
    <property type="evidence" value="ECO:0007669"/>
    <property type="project" value="UniProtKB-EC"/>
</dbReference>
<dbReference type="NCBIfam" id="TIGR02512">
    <property type="entry name" value="FeFe_hydrog_A"/>
    <property type="match status" value="1"/>
</dbReference>
<gene>
    <name evidence="9" type="ORF">WWTP_pFosmid_7D_0002</name>
</gene>
<dbReference type="GO" id="GO:0005506">
    <property type="term" value="F:iron ion binding"/>
    <property type="evidence" value="ECO:0007669"/>
    <property type="project" value="InterPro"/>
</dbReference>
<feature type="domain" description="4Fe-4S ferredoxin-type" evidence="7">
    <location>
        <begin position="140"/>
        <end position="170"/>
    </location>
</feature>
<evidence type="ECO:0000256" key="1">
    <source>
        <dbReference type="ARBA" id="ARBA00022485"/>
    </source>
</evidence>